<evidence type="ECO:0000313" key="1">
    <source>
        <dbReference type="EMBL" id="CAG8465503.1"/>
    </source>
</evidence>
<comment type="caution">
    <text evidence="1">The sequence shown here is derived from an EMBL/GenBank/DDBJ whole genome shotgun (WGS) entry which is preliminary data.</text>
</comment>
<gene>
    <name evidence="1" type="ORF">CPELLU_LOCUS823</name>
</gene>
<proteinExistence type="predicted"/>
<reference evidence="1" key="1">
    <citation type="submission" date="2021-06" db="EMBL/GenBank/DDBJ databases">
        <authorList>
            <person name="Kallberg Y."/>
            <person name="Tangrot J."/>
            <person name="Rosling A."/>
        </authorList>
    </citation>
    <scope>NUCLEOTIDE SEQUENCE</scope>
    <source>
        <strain evidence="1">FL966</strain>
    </source>
</reference>
<dbReference type="AlphaFoldDB" id="A0A9N8Z4N6"/>
<accession>A0A9N8Z4N6</accession>
<dbReference type="OrthoDB" id="2439586at2759"/>
<protein>
    <submittedName>
        <fullName evidence="1">9547_t:CDS:1</fullName>
    </submittedName>
</protein>
<name>A0A9N8Z4N6_9GLOM</name>
<sequence length="133" mass="15660">MAKEIKSYTPTGHIQRSAYNLVAQWVKNAWDAIDPSLIHHFFKCCRISNAQDGSKEHLIFDYDLVTKNNASNNGNYVYLSNESSDINIEDHQRIENIETYFSQEKEDSIEKYKDDYYEDQELNYKSINLIYMA</sequence>
<dbReference type="EMBL" id="CAJVQA010000264">
    <property type="protein sequence ID" value="CAG8465503.1"/>
    <property type="molecule type" value="Genomic_DNA"/>
</dbReference>
<organism evidence="1 2">
    <name type="scientific">Cetraspora pellucida</name>
    <dbReference type="NCBI Taxonomy" id="1433469"/>
    <lineage>
        <taxon>Eukaryota</taxon>
        <taxon>Fungi</taxon>
        <taxon>Fungi incertae sedis</taxon>
        <taxon>Mucoromycota</taxon>
        <taxon>Glomeromycotina</taxon>
        <taxon>Glomeromycetes</taxon>
        <taxon>Diversisporales</taxon>
        <taxon>Gigasporaceae</taxon>
        <taxon>Cetraspora</taxon>
    </lineage>
</organism>
<keyword evidence="2" id="KW-1185">Reference proteome</keyword>
<evidence type="ECO:0000313" key="2">
    <source>
        <dbReference type="Proteomes" id="UP000789759"/>
    </source>
</evidence>
<dbReference type="Proteomes" id="UP000789759">
    <property type="component" value="Unassembled WGS sequence"/>
</dbReference>